<dbReference type="PANTHER" id="PTHR38340">
    <property type="entry name" value="S-LAYER PROTEIN"/>
    <property type="match status" value="1"/>
</dbReference>
<evidence type="ECO:0000256" key="1">
    <source>
        <dbReference type="ARBA" id="ARBA00001913"/>
    </source>
</evidence>
<feature type="domain" description="Peptidase M10 serralysin C-terminal" evidence="6">
    <location>
        <begin position="598"/>
        <end position="716"/>
    </location>
</feature>
<feature type="domain" description="Cadherin-like" evidence="7">
    <location>
        <begin position="190"/>
        <end position="273"/>
    </location>
</feature>
<sequence length="724" mass="73347">MIGIKATKAQDTGPASLRERYITKAAALSKVPMQVALLLAAFVLYVRTLVAGEPPEARSAEAGQPAPEDEHGVLTAASGGPALVQPPAEEDRDEEEPSARSGGAYVEHEAPAFVMLDSPPISFRAAEVSVALRNGSFEVKSRAGNDNLGLVGSGGGGGTGGSDAGPSGDMPVAPGVEPGEDEDPDPRAANRAPRSTGTVYLGDFFSAQATFIAFASLLLNASDEDGDKLSVAGLAASSGTLNPVPGGWLYTPAQDASGFVEFTYRVTDGLSGVLHSAQLRLVPYHTVEGTAGDDVLLGTAAADHVSGGDGDDNVDAREGHDTIWAGSGDDHVLAGLGNDVISGGEGRDLIFGGAGNDTVWAGAGDDRVFGEDGDDLLHGEAGNDMLDGAAGRDLLDGGDGDDQLVGGDGDDVLLGRAGADILQGGAGEDVLDGGEGADRMLGGEGDDVLVASMDGAADQIDGGAGKDSADMSAATMGIVVDLRSGTAVSVEIGADLLHDIEAVFTGSGNDSLTGDEGGNLLSAGAGDDLLDGGLGSDTLLGGTGNDRLVGSADAADDLCDGGEGHDVMDYSATSQGIIVDLVTGEAMGVEIGADLLKSIEEVIGGSGNDIFVVNGDAVNLSGGGGEDLYRFTGGSSGSGTSIHDFAVGDCIQLPGYQLTPQVAELFQDIYGERDRSSDRIRYHSERVNELEQTRIEADLDGDTSYELVINLDGHHLLFISENLA</sequence>
<evidence type="ECO:0000259" key="7">
    <source>
        <dbReference type="Pfam" id="PF17892"/>
    </source>
</evidence>
<proteinExistence type="predicted"/>
<feature type="region of interest" description="Disordered" evidence="5">
    <location>
        <begin position="56"/>
        <end position="102"/>
    </location>
</feature>
<evidence type="ECO:0000259" key="6">
    <source>
        <dbReference type="Pfam" id="PF08548"/>
    </source>
</evidence>
<dbReference type="InterPro" id="IPR041690">
    <property type="entry name" value="Cadherin_5"/>
</dbReference>
<evidence type="ECO:0000256" key="3">
    <source>
        <dbReference type="ARBA" id="ARBA00022525"/>
    </source>
</evidence>
<feature type="compositionally biased region" description="Gly residues" evidence="5">
    <location>
        <begin position="151"/>
        <end position="163"/>
    </location>
</feature>
<name>A0ABU4RM38_9HYPH</name>
<dbReference type="RefSeq" id="WP_319844000.1">
    <property type="nucleotide sequence ID" value="NZ_JAXAFJ010000003.1"/>
</dbReference>
<keyword evidence="4" id="KW-0677">Repeat</keyword>
<dbReference type="SUPFAM" id="SSF51120">
    <property type="entry name" value="beta-Roll"/>
    <property type="match status" value="3"/>
</dbReference>
<keyword evidence="9" id="KW-1185">Reference proteome</keyword>
<dbReference type="Pfam" id="PF08548">
    <property type="entry name" value="Peptidase_M10_C"/>
    <property type="match status" value="1"/>
</dbReference>
<evidence type="ECO:0000313" key="9">
    <source>
        <dbReference type="Proteomes" id="UP001274321"/>
    </source>
</evidence>
<comment type="caution">
    <text evidence="8">The sequence shown here is derived from an EMBL/GenBank/DDBJ whole genome shotgun (WGS) entry which is preliminary data.</text>
</comment>
<dbReference type="InterPro" id="IPR018511">
    <property type="entry name" value="Hemolysin-typ_Ca-bd_CS"/>
</dbReference>
<evidence type="ECO:0000256" key="4">
    <source>
        <dbReference type="ARBA" id="ARBA00022737"/>
    </source>
</evidence>
<dbReference type="InterPro" id="IPR050557">
    <property type="entry name" value="RTX_toxin/Mannuronan_C5-epim"/>
</dbReference>
<dbReference type="InterPro" id="IPR013858">
    <property type="entry name" value="Peptidase_M10B_C"/>
</dbReference>
<dbReference type="Pfam" id="PF17892">
    <property type="entry name" value="Cadherin_5"/>
    <property type="match status" value="1"/>
</dbReference>
<dbReference type="InterPro" id="IPR011049">
    <property type="entry name" value="Serralysin-like_metalloprot_C"/>
</dbReference>
<protein>
    <submittedName>
        <fullName evidence="8">Cadherin-like domain-containing protein</fullName>
    </submittedName>
</protein>
<evidence type="ECO:0000256" key="2">
    <source>
        <dbReference type="ARBA" id="ARBA00004613"/>
    </source>
</evidence>
<comment type="cofactor">
    <cofactor evidence="1">
        <name>Ca(2+)</name>
        <dbReference type="ChEBI" id="CHEBI:29108"/>
    </cofactor>
</comment>
<accession>A0ABU4RM38</accession>
<evidence type="ECO:0000313" key="8">
    <source>
        <dbReference type="EMBL" id="MDX6805877.1"/>
    </source>
</evidence>
<dbReference type="Proteomes" id="UP001274321">
    <property type="component" value="Unassembled WGS sequence"/>
</dbReference>
<organism evidence="8 9">
    <name type="scientific">Terrihabitans rhizophilus</name>
    <dbReference type="NCBI Taxonomy" id="3092662"/>
    <lineage>
        <taxon>Bacteria</taxon>
        <taxon>Pseudomonadati</taxon>
        <taxon>Pseudomonadota</taxon>
        <taxon>Alphaproteobacteria</taxon>
        <taxon>Hyphomicrobiales</taxon>
        <taxon>Terrihabitans</taxon>
    </lineage>
</organism>
<reference evidence="8 9" key="1">
    <citation type="submission" date="2023-11" db="EMBL/GenBank/DDBJ databases">
        <authorList>
            <person name="Bao R."/>
        </authorList>
    </citation>
    <scope>NUCLEOTIDE SEQUENCE [LARGE SCALE GENOMIC DNA]</scope>
    <source>
        <strain evidence="8 9">PJ23</strain>
    </source>
</reference>
<dbReference type="Gene3D" id="2.150.10.10">
    <property type="entry name" value="Serralysin-like metalloprotease, C-terminal"/>
    <property type="match status" value="5"/>
</dbReference>
<evidence type="ECO:0000256" key="5">
    <source>
        <dbReference type="SAM" id="MobiDB-lite"/>
    </source>
</evidence>
<dbReference type="PROSITE" id="PS00330">
    <property type="entry name" value="HEMOLYSIN_CALCIUM"/>
    <property type="match status" value="4"/>
</dbReference>
<keyword evidence="3" id="KW-0964">Secreted</keyword>
<feature type="region of interest" description="Disordered" evidence="5">
    <location>
        <begin position="143"/>
        <end position="193"/>
    </location>
</feature>
<dbReference type="Pfam" id="PF00353">
    <property type="entry name" value="HemolysinCabind"/>
    <property type="match status" value="5"/>
</dbReference>
<dbReference type="EMBL" id="JAXAFJ010000003">
    <property type="protein sequence ID" value="MDX6805877.1"/>
    <property type="molecule type" value="Genomic_DNA"/>
</dbReference>
<dbReference type="PANTHER" id="PTHR38340:SF1">
    <property type="entry name" value="S-LAYER PROTEIN"/>
    <property type="match status" value="1"/>
</dbReference>
<dbReference type="PRINTS" id="PR00313">
    <property type="entry name" value="CABNDNGRPT"/>
</dbReference>
<comment type="subcellular location">
    <subcellularLocation>
        <location evidence="2">Secreted</location>
    </subcellularLocation>
</comment>
<gene>
    <name evidence="8" type="ORF">SCD90_07360</name>
</gene>
<dbReference type="InterPro" id="IPR001343">
    <property type="entry name" value="Hemolysn_Ca-bd"/>
</dbReference>